<dbReference type="EC" id="2.6.1.100" evidence="3"/>
<dbReference type="Gene3D" id="3.40.640.10">
    <property type="entry name" value="Type I PLP-dependent aspartate aminotransferase-like (Major domain)"/>
    <property type="match status" value="1"/>
</dbReference>
<keyword evidence="3" id="KW-0808">Transferase</keyword>
<dbReference type="InterPro" id="IPR015422">
    <property type="entry name" value="PyrdxlP-dep_Trfase_small"/>
</dbReference>
<dbReference type="InterPro" id="IPR015424">
    <property type="entry name" value="PyrdxlP-dep_Trfase"/>
</dbReference>
<accession>A0A1V5SJ01</accession>
<proteinExistence type="inferred from homology"/>
<organism evidence="3">
    <name type="scientific">Candidatus Atribacter allofermentans</name>
    <dbReference type="NCBI Taxonomy" id="1852833"/>
    <lineage>
        <taxon>Bacteria</taxon>
        <taxon>Pseudomonadati</taxon>
        <taxon>Atribacterota</taxon>
        <taxon>Atribacteria</taxon>
        <taxon>Atribacterales</taxon>
        <taxon>Atribacteraceae</taxon>
        <taxon>Atribacter</taxon>
    </lineage>
</organism>
<evidence type="ECO:0000313" key="3">
    <source>
        <dbReference type="EMBL" id="OQA54457.1"/>
    </source>
</evidence>
<dbReference type="CDD" id="cd00616">
    <property type="entry name" value="AHBA_syn"/>
    <property type="match status" value="1"/>
</dbReference>
<reference evidence="3" key="1">
    <citation type="submission" date="2017-02" db="EMBL/GenBank/DDBJ databases">
        <title>Delving into the versatile metabolic prowess of the omnipresent phylum Bacteroidetes.</title>
        <authorList>
            <person name="Nobu M.K."/>
            <person name="Mei R."/>
            <person name="Narihiro T."/>
            <person name="Kuroda K."/>
            <person name="Liu W.-T."/>
        </authorList>
    </citation>
    <scope>NUCLEOTIDE SEQUENCE</scope>
    <source>
        <strain evidence="3">ADurb.Bin276</strain>
    </source>
</reference>
<comment type="similarity">
    <text evidence="1 2">Belongs to the DegT/DnrJ/EryC1 family.</text>
</comment>
<keyword evidence="2" id="KW-0663">Pyridoxal phosphate</keyword>
<dbReference type="EMBL" id="MWBQ01000210">
    <property type="protein sequence ID" value="OQA54457.1"/>
    <property type="molecule type" value="Genomic_DNA"/>
</dbReference>
<name>A0A1V5SJ01_9BACT</name>
<comment type="caution">
    <text evidence="3">The sequence shown here is derived from an EMBL/GenBank/DDBJ whole genome shotgun (WGS) entry which is preliminary data.</text>
</comment>
<dbReference type="GO" id="GO:0000271">
    <property type="term" value="P:polysaccharide biosynthetic process"/>
    <property type="evidence" value="ECO:0007669"/>
    <property type="project" value="TreeGrafter"/>
</dbReference>
<dbReference type="Pfam" id="PF01041">
    <property type="entry name" value="DegT_DnrJ_EryC1"/>
    <property type="match status" value="1"/>
</dbReference>
<dbReference type="PANTHER" id="PTHR30244:SF34">
    <property type="entry name" value="DTDP-4-AMINO-4,6-DIDEOXYGALACTOSE TRANSAMINASE"/>
    <property type="match status" value="1"/>
</dbReference>
<dbReference type="GO" id="GO:0008483">
    <property type="term" value="F:transaminase activity"/>
    <property type="evidence" value="ECO:0007669"/>
    <property type="project" value="UniProtKB-KW"/>
</dbReference>
<protein>
    <submittedName>
        <fullName evidence="3">L-glutamine:2-deoxy-scyllo-inosose aminotransferase</fullName>
        <ecNumber evidence="3">2.6.1.100</ecNumber>
    </submittedName>
</protein>
<dbReference type="Proteomes" id="UP000485569">
    <property type="component" value="Unassembled WGS sequence"/>
</dbReference>
<dbReference type="InterPro" id="IPR015421">
    <property type="entry name" value="PyrdxlP-dep_Trfase_major"/>
</dbReference>
<dbReference type="InterPro" id="IPR000653">
    <property type="entry name" value="DegT/StrS_aminotransferase"/>
</dbReference>
<dbReference type="GO" id="GO:0030170">
    <property type="term" value="F:pyridoxal phosphate binding"/>
    <property type="evidence" value="ECO:0007669"/>
    <property type="project" value="TreeGrafter"/>
</dbReference>
<dbReference type="Gene3D" id="3.90.1150.10">
    <property type="entry name" value="Aspartate Aminotransferase, domain 1"/>
    <property type="match status" value="1"/>
</dbReference>
<evidence type="ECO:0000256" key="2">
    <source>
        <dbReference type="RuleBase" id="RU004508"/>
    </source>
</evidence>
<dbReference type="SUPFAM" id="SSF53383">
    <property type="entry name" value="PLP-dependent transferases"/>
    <property type="match status" value="1"/>
</dbReference>
<dbReference type="AlphaFoldDB" id="A0A1V5SJ01"/>
<sequence>MTVKPTFGGPGSYVIGEEEKKEVMDVLESGYLFRYGSEDDPSFKKKVFTLEQEFSQLIGVKHAVAVNSGTSALLTGLAALGIGPGDEVIVPGYTFIASISSIIVSRAIPVLVEIDESLTLDPHDVEKKITNKTKAIMPVHMLGNPCQMDAIMDIARRHRLLVIEDCAQAAGASFQGKRVGSIGDIAAFSLNVFKTITAGDGGIVVTDNDDYYERAFGFHDQGHKPMRAGVEVGKRSIVGLDLRMNELTGAFALAQARKVDKILKTLREKKSKLKTALAKIPNIGFRTINDQNGECATLLTLLFKDKATADAFGERAGTKTIAHSGWHVYNNMEQILQKKTSTLYPCPYECPAYGKDIQYYAHMLPQTDAILDRAINISVGVVDKGLGSGFGININSSDEDIQAVVEKVEKIMKEIS</sequence>
<evidence type="ECO:0000256" key="1">
    <source>
        <dbReference type="ARBA" id="ARBA00037999"/>
    </source>
</evidence>
<gene>
    <name evidence="3" type="primary">btrR_2</name>
    <name evidence="3" type="ORF">BWY41_02056</name>
</gene>
<dbReference type="PANTHER" id="PTHR30244">
    <property type="entry name" value="TRANSAMINASE"/>
    <property type="match status" value="1"/>
</dbReference>
<keyword evidence="3" id="KW-0032">Aminotransferase</keyword>